<dbReference type="OrthoDB" id="413361at2759"/>
<gene>
    <name evidence="1" type="ORF">ILUMI_19306</name>
</gene>
<dbReference type="Pfam" id="PF14223">
    <property type="entry name" value="Retrotran_gag_2"/>
    <property type="match status" value="1"/>
</dbReference>
<dbReference type="EMBL" id="VTPC01086125">
    <property type="protein sequence ID" value="KAF2886867.1"/>
    <property type="molecule type" value="Genomic_DNA"/>
</dbReference>
<dbReference type="Proteomes" id="UP000801492">
    <property type="component" value="Unassembled WGS sequence"/>
</dbReference>
<comment type="caution">
    <text evidence="1">The sequence shown here is derived from an EMBL/GenBank/DDBJ whole genome shotgun (WGS) entry which is preliminary data.</text>
</comment>
<dbReference type="AlphaFoldDB" id="A0A8K0CMN2"/>
<evidence type="ECO:0000313" key="2">
    <source>
        <dbReference type="Proteomes" id="UP000801492"/>
    </source>
</evidence>
<organism evidence="1 2">
    <name type="scientific">Ignelater luminosus</name>
    <name type="common">Cucubano</name>
    <name type="synonym">Pyrophorus luminosus</name>
    <dbReference type="NCBI Taxonomy" id="2038154"/>
    <lineage>
        <taxon>Eukaryota</taxon>
        <taxon>Metazoa</taxon>
        <taxon>Ecdysozoa</taxon>
        <taxon>Arthropoda</taxon>
        <taxon>Hexapoda</taxon>
        <taxon>Insecta</taxon>
        <taxon>Pterygota</taxon>
        <taxon>Neoptera</taxon>
        <taxon>Endopterygota</taxon>
        <taxon>Coleoptera</taxon>
        <taxon>Polyphaga</taxon>
        <taxon>Elateriformia</taxon>
        <taxon>Elateroidea</taxon>
        <taxon>Elateridae</taxon>
        <taxon>Agrypninae</taxon>
        <taxon>Pyrophorini</taxon>
        <taxon>Ignelater</taxon>
    </lineage>
</organism>
<sequence>MCLLTSGMDFNQITLIESCKSSNEILRKLDEIYATKSETNKMIIHEQFHSYKMLPSDSVATLITKVENLAKQIKGAGDEVSDTSVITKIISTLPYKYRNFRQAGLSLAENKQTLQNLTAILIEEENSLATVEASEEANLQNIVLTNPVISVLKIQINPKLHVITAVERNTMPKIVELQQNNRRKIIQRLTLKMTEQWQIIFLI</sequence>
<reference evidence="1" key="1">
    <citation type="submission" date="2019-08" db="EMBL/GenBank/DDBJ databases">
        <title>The genome of the North American firefly Photinus pyralis.</title>
        <authorList>
            <consortium name="Photinus pyralis genome working group"/>
            <person name="Fallon T.R."/>
            <person name="Sander Lower S.E."/>
            <person name="Weng J.-K."/>
        </authorList>
    </citation>
    <scope>NUCLEOTIDE SEQUENCE</scope>
    <source>
        <strain evidence="1">TRF0915ILg1</strain>
        <tissue evidence="1">Whole body</tissue>
    </source>
</reference>
<protein>
    <recommendedName>
        <fullName evidence="3">UBN2 domain-containing protein</fullName>
    </recommendedName>
</protein>
<proteinExistence type="predicted"/>
<evidence type="ECO:0008006" key="3">
    <source>
        <dbReference type="Google" id="ProtNLM"/>
    </source>
</evidence>
<evidence type="ECO:0000313" key="1">
    <source>
        <dbReference type="EMBL" id="KAF2886867.1"/>
    </source>
</evidence>
<accession>A0A8K0CMN2</accession>
<name>A0A8K0CMN2_IGNLU</name>
<keyword evidence="2" id="KW-1185">Reference proteome</keyword>